<dbReference type="GeneID" id="42774489"/>
<keyword evidence="1" id="KW-0418">Kinase</keyword>
<keyword evidence="1" id="KW-0808">Transferase</keyword>
<dbReference type="Gene3D" id="2.20.25.10">
    <property type="match status" value="1"/>
</dbReference>
<name>A0A2I1INZ0_9ACTO</name>
<dbReference type="AlphaFoldDB" id="A0A2I1INZ0"/>
<evidence type="ECO:0000313" key="2">
    <source>
        <dbReference type="Proteomes" id="UP000235122"/>
    </source>
</evidence>
<dbReference type="RefSeq" id="WP_101590512.1">
    <property type="nucleotide sequence ID" value="NZ_JASOXK010000002.1"/>
</dbReference>
<dbReference type="STRING" id="33007.HMPREF3198_01400"/>
<dbReference type="GO" id="GO:0016301">
    <property type="term" value="F:kinase activity"/>
    <property type="evidence" value="ECO:0007669"/>
    <property type="project" value="UniProtKB-KW"/>
</dbReference>
<accession>A0A2I1INZ0</accession>
<gene>
    <name evidence="1" type="ORF">CYJ19_04115</name>
</gene>
<organism evidence="1 2">
    <name type="scientific">Winkia neuii</name>
    <dbReference type="NCBI Taxonomy" id="33007"/>
    <lineage>
        <taxon>Bacteria</taxon>
        <taxon>Bacillati</taxon>
        <taxon>Actinomycetota</taxon>
        <taxon>Actinomycetes</taxon>
        <taxon>Actinomycetales</taxon>
        <taxon>Actinomycetaceae</taxon>
        <taxon>Winkia</taxon>
    </lineage>
</organism>
<dbReference type="SUPFAM" id="SSF158997">
    <property type="entry name" value="Trm112p-like"/>
    <property type="match status" value="1"/>
</dbReference>
<reference evidence="1 2" key="1">
    <citation type="submission" date="2017-12" db="EMBL/GenBank/DDBJ databases">
        <title>Phylogenetic diversity of female urinary microbiome.</title>
        <authorList>
            <person name="Thomas-White K."/>
            <person name="Wolfe A.J."/>
        </authorList>
    </citation>
    <scope>NUCLEOTIDE SEQUENCE [LARGE SCALE GENOMIC DNA]</scope>
    <source>
        <strain evidence="1 2">UMB0402</strain>
    </source>
</reference>
<sequence length="57" mass="6327">MREWVKEILVSPTTGRKLEEAGKYLVEPEQGLAYPVRNGVALLLASEATTLPESEQK</sequence>
<protein>
    <submittedName>
        <fullName evidence="1">Tetraacyldisaccharide 4'-kinase</fullName>
    </submittedName>
</protein>
<comment type="caution">
    <text evidence="1">The sequence shown here is derived from an EMBL/GenBank/DDBJ whole genome shotgun (WGS) entry which is preliminary data.</text>
</comment>
<evidence type="ECO:0000313" key="1">
    <source>
        <dbReference type="EMBL" id="PKY72831.1"/>
    </source>
</evidence>
<keyword evidence="2" id="KW-1185">Reference proteome</keyword>
<proteinExistence type="predicted"/>
<dbReference type="EMBL" id="PKKO01000002">
    <property type="protein sequence ID" value="PKY72831.1"/>
    <property type="molecule type" value="Genomic_DNA"/>
</dbReference>
<dbReference type="Proteomes" id="UP000235122">
    <property type="component" value="Unassembled WGS sequence"/>
</dbReference>